<proteinExistence type="inferred from homology"/>
<sequence length="350" mass="38782">MTPATTTPEREAAPKRWAILGAGGISERFAGCLARVDDAQLLAVGSRRPESVAQFATRVGAIKAYGSYDELVDDDDIDIVYVGNDHVDHVPTALLCVERGRHLLVEKPLGVRRDDAERLFTAARDAGTFVMEAMWTRFLPALQAARRVARSGQLGRLVSAEFSFGAVVDPHKSPRIFDPWRAGGALLDRGIYPISMAHMLLGPATQVVHASSRIRDGIDLETTATVRHGEVLVHYRAACDTSVPNTATLIGERARLTIPAVLIRPERFMIRTSDGTEQTHEHPLDGHGFEHEIRAVHEALDNGWLEHPDWKHADTLDTHAVMDEIRRRTGLRFPFEPNEPRGTEQLRAPE</sequence>
<dbReference type="Gene3D" id="3.40.50.720">
    <property type="entry name" value="NAD(P)-binding Rossmann-like Domain"/>
    <property type="match status" value="1"/>
</dbReference>
<accession>A0A4V3EIL0</accession>
<evidence type="ECO:0000256" key="1">
    <source>
        <dbReference type="ARBA" id="ARBA00010928"/>
    </source>
</evidence>
<evidence type="ECO:0000256" key="2">
    <source>
        <dbReference type="ARBA" id="ARBA00023002"/>
    </source>
</evidence>
<comment type="similarity">
    <text evidence="1">Belongs to the Gfo/Idh/MocA family.</text>
</comment>
<dbReference type="InterPro" id="IPR000683">
    <property type="entry name" value="Gfo/Idh/MocA-like_OxRdtase_N"/>
</dbReference>
<reference evidence="5 6" key="1">
    <citation type="submission" date="2019-03" db="EMBL/GenBank/DDBJ databases">
        <title>Sequencing the genomes of 1000 actinobacteria strains.</title>
        <authorList>
            <person name="Klenk H.-P."/>
        </authorList>
    </citation>
    <scope>NUCLEOTIDE SEQUENCE [LARGE SCALE GENOMIC DNA]</scope>
    <source>
        <strain evidence="5 6">DSM 18936</strain>
    </source>
</reference>
<dbReference type="Gene3D" id="3.30.360.10">
    <property type="entry name" value="Dihydrodipicolinate Reductase, domain 2"/>
    <property type="match status" value="1"/>
</dbReference>
<dbReference type="GO" id="GO:0000166">
    <property type="term" value="F:nucleotide binding"/>
    <property type="evidence" value="ECO:0007669"/>
    <property type="project" value="InterPro"/>
</dbReference>
<dbReference type="InterPro" id="IPR036291">
    <property type="entry name" value="NAD(P)-bd_dom_sf"/>
</dbReference>
<dbReference type="Proteomes" id="UP000294558">
    <property type="component" value="Unassembled WGS sequence"/>
</dbReference>
<feature type="domain" description="Gfo/Idh/MocA-like oxidoreductase N-terminal" evidence="3">
    <location>
        <begin position="16"/>
        <end position="131"/>
    </location>
</feature>
<dbReference type="InterPro" id="IPR050984">
    <property type="entry name" value="Gfo/Idh/MocA_domain"/>
</dbReference>
<keyword evidence="6" id="KW-1185">Reference proteome</keyword>
<dbReference type="SUPFAM" id="SSF55347">
    <property type="entry name" value="Glyceraldehyde-3-phosphate dehydrogenase-like, C-terminal domain"/>
    <property type="match status" value="1"/>
</dbReference>
<protein>
    <submittedName>
        <fullName evidence="5">Putative dehydrogenase</fullName>
    </submittedName>
</protein>
<evidence type="ECO:0000313" key="6">
    <source>
        <dbReference type="Proteomes" id="UP000294558"/>
    </source>
</evidence>
<dbReference type="SUPFAM" id="SSF51735">
    <property type="entry name" value="NAD(P)-binding Rossmann-fold domains"/>
    <property type="match status" value="1"/>
</dbReference>
<dbReference type="EMBL" id="SOAU01000001">
    <property type="protein sequence ID" value="TDT14908.1"/>
    <property type="molecule type" value="Genomic_DNA"/>
</dbReference>
<dbReference type="AlphaFoldDB" id="A0A4V3EIL0"/>
<feature type="domain" description="GFO/IDH/MocA-like oxidoreductase" evidence="4">
    <location>
        <begin position="143"/>
        <end position="256"/>
    </location>
</feature>
<comment type="caution">
    <text evidence="5">The sequence shown here is derived from an EMBL/GenBank/DDBJ whole genome shotgun (WGS) entry which is preliminary data.</text>
</comment>
<evidence type="ECO:0000313" key="5">
    <source>
        <dbReference type="EMBL" id="TDT14908.1"/>
    </source>
</evidence>
<dbReference type="InterPro" id="IPR055170">
    <property type="entry name" value="GFO_IDH_MocA-like_dom"/>
</dbReference>
<dbReference type="PANTHER" id="PTHR22604">
    <property type="entry name" value="OXIDOREDUCTASES"/>
    <property type="match status" value="1"/>
</dbReference>
<dbReference type="Pfam" id="PF01408">
    <property type="entry name" value="GFO_IDH_MocA"/>
    <property type="match status" value="1"/>
</dbReference>
<dbReference type="RefSeq" id="WP_166657323.1">
    <property type="nucleotide sequence ID" value="NZ_SOAU01000001.1"/>
</dbReference>
<name>A0A4V3EIL0_9ACTN</name>
<dbReference type="GO" id="GO:0016491">
    <property type="term" value="F:oxidoreductase activity"/>
    <property type="evidence" value="ECO:0007669"/>
    <property type="project" value="UniProtKB-KW"/>
</dbReference>
<gene>
    <name evidence="5" type="ORF">BDK89_0467</name>
</gene>
<keyword evidence="2" id="KW-0560">Oxidoreductase</keyword>
<dbReference type="Pfam" id="PF22725">
    <property type="entry name" value="GFO_IDH_MocA_C3"/>
    <property type="match status" value="1"/>
</dbReference>
<dbReference type="PANTHER" id="PTHR22604:SF105">
    <property type="entry name" value="TRANS-1,2-DIHYDROBENZENE-1,2-DIOL DEHYDROGENASE"/>
    <property type="match status" value="1"/>
</dbReference>
<evidence type="ECO:0000259" key="3">
    <source>
        <dbReference type="Pfam" id="PF01408"/>
    </source>
</evidence>
<evidence type="ECO:0000259" key="4">
    <source>
        <dbReference type="Pfam" id="PF22725"/>
    </source>
</evidence>
<organism evidence="5 6">
    <name type="scientific">Ilumatobacter fluminis</name>
    <dbReference type="NCBI Taxonomy" id="467091"/>
    <lineage>
        <taxon>Bacteria</taxon>
        <taxon>Bacillati</taxon>
        <taxon>Actinomycetota</taxon>
        <taxon>Acidimicrobiia</taxon>
        <taxon>Acidimicrobiales</taxon>
        <taxon>Ilumatobacteraceae</taxon>
        <taxon>Ilumatobacter</taxon>
    </lineage>
</organism>